<dbReference type="AlphaFoldDB" id="A0A5C6P3S1"/>
<keyword evidence="25" id="KW-1185">Reference proteome</keyword>
<dbReference type="FunFam" id="3.30.450.20:FF:000001">
    <property type="entry name" value="Potassium voltage-gated channel subfamily H member 7"/>
    <property type="match status" value="1"/>
</dbReference>
<evidence type="ECO:0000256" key="19">
    <source>
        <dbReference type="ARBA" id="ARBA00047187"/>
    </source>
</evidence>
<dbReference type="Gene3D" id="3.30.420.10">
    <property type="entry name" value="Ribonuclease H-like superfamily/Ribonuclease H"/>
    <property type="match status" value="1"/>
</dbReference>
<comment type="caution">
    <text evidence="24">The sequence shown here is derived from an EMBL/GenBank/DDBJ whole genome shotgun (WGS) entry which is preliminary data.</text>
</comment>
<name>A0A5C6P3S1_9TELE</name>
<dbReference type="InterPro" id="IPR000595">
    <property type="entry name" value="cNMP-bd_dom"/>
</dbReference>
<dbReference type="Pfam" id="PF13358">
    <property type="entry name" value="DDE_3"/>
    <property type="match status" value="1"/>
</dbReference>
<dbReference type="GO" id="GO:0034702">
    <property type="term" value="C:monoatomic ion channel complex"/>
    <property type="evidence" value="ECO:0007669"/>
    <property type="project" value="UniProtKB-KW"/>
</dbReference>
<comment type="similarity">
    <text evidence="2">Belongs to the potassium channel family. H (Eag) (TC 1.A.1.20) subfamily. Kv11.1/KCNH2 sub-subfamily.</text>
</comment>
<keyword evidence="12" id="KW-0406">Ion transport</keyword>
<evidence type="ECO:0000256" key="4">
    <source>
        <dbReference type="ARBA" id="ARBA00022481"/>
    </source>
</evidence>
<dbReference type="PROSITE" id="PS50042">
    <property type="entry name" value="CNMP_BINDING_3"/>
    <property type="match status" value="1"/>
</dbReference>
<evidence type="ECO:0000256" key="14">
    <source>
        <dbReference type="ARBA" id="ARBA00023303"/>
    </source>
</evidence>
<comment type="subcellular location">
    <subcellularLocation>
        <location evidence="1">Membrane</location>
        <topology evidence="1">Multi-pass membrane protein</topology>
    </subcellularLocation>
</comment>
<dbReference type="Gene3D" id="1.10.1200.260">
    <property type="match status" value="1"/>
</dbReference>
<dbReference type="InterPro" id="IPR000014">
    <property type="entry name" value="PAS"/>
</dbReference>
<keyword evidence="14" id="KW-0407">Ion channel</keyword>
<evidence type="ECO:0000259" key="23">
    <source>
        <dbReference type="PROSITE" id="PS50042"/>
    </source>
</evidence>
<evidence type="ECO:0000256" key="22">
    <source>
        <dbReference type="SAM" id="Phobius"/>
    </source>
</evidence>
<evidence type="ECO:0000256" key="12">
    <source>
        <dbReference type="ARBA" id="ARBA00023065"/>
    </source>
</evidence>
<reference evidence="24 25" key="1">
    <citation type="submission" date="2019-04" db="EMBL/GenBank/DDBJ databases">
        <title>Chromosome genome assembly for Takifugu flavidus.</title>
        <authorList>
            <person name="Xiao S."/>
        </authorList>
    </citation>
    <scope>NUCLEOTIDE SEQUENCE [LARGE SCALE GENOMIC DNA]</scope>
    <source>
        <strain evidence="24">HTHZ2018</strain>
        <tissue evidence="24">Muscle</tissue>
    </source>
</reference>
<keyword evidence="11" id="KW-0175">Coiled coil</keyword>
<dbReference type="Pfam" id="PF00520">
    <property type="entry name" value="Ion_trans"/>
    <property type="match status" value="2"/>
</dbReference>
<dbReference type="InterPro" id="IPR035965">
    <property type="entry name" value="PAS-like_dom_sf"/>
</dbReference>
<dbReference type="SUPFAM" id="SSF55785">
    <property type="entry name" value="PYP-like sensor domain (PAS domain)"/>
    <property type="match status" value="1"/>
</dbReference>
<dbReference type="GO" id="GO:0086013">
    <property type="term" value="P:membrane repolarization during cardiac muscle cell action potential"/>
    <property type="evidence" value="ECO:0007669"/>
    <property type="project" value="TreeGrafter"/>
</dbReference>
<evidence type="ECO:0000256" key="2">
    <source>
        <dbReference type="ARBA" id="ARBA00007076"/>
    </source>
</evidence>
<dbReference type="PRINTS" id="PR01463">
    <property type="entry name" value="EAGCHANLFMLY"/>
</dbReference>
<dbReference type="InterPro" id="IPR050818">
    <property type="entry name" value="KCNH_animal-type"/>
</dbReference>
<evidence type="ECO:0000256" key="11">
    <source>
        <dbReference type="ARBA" id="ARBA00023054"/>
    </source>
</evidence>
<dbReference type="FunFam" id="1.10.1200.260:FF:000001">
    <property type="entry name" value="Potassium voltage-gated channel subfamily H member 7"/>
    <property type="match status" value="1"/>
</dbReference>
<evidence type="ECO:0000256" key="7">
    <source>
        <dbReference type="ARBA" id="ARBA00022826"/>
    </source>
</evidence>
<proteinExistence type="inferred from homology"/>
<evidence type="ECO:0000256" key="16">
    <source>
        <dbReference type="ARBA" id="ARBA00031970"/>
    </source>
</evidence>
<comment type="catalytic activity">
    <reaction evidence="17">
        <text>K(+)(in) = K(+)(out)</text>
        <dbReference type="Rhea" id="RHEA:29463"/>
        <dbReference type="ChEBI" id="CHEBI:29103"/>
    </reaction>
</comment>
<dbReference type="PANTHER" id="PTHR10217">
    <property type="entry name" value="VOLTAGE AND LIGAND GATED POTASSIUM CHANNEL"/>
    <property type="match status" value="1"/>
</dbReference>
<feature type="transmembrane region" description="Helical" evidence="22">
    <location>
        <begin position="956"/>
        <end position="980"/>
    </location>
</feature>
<comment type="subunit">
    <text evidence="18">The potassium channel is probably composed of a homo- or heterotetrameric complex of pore-forming alpha subunits that can associate with modulating beta subunits. Interacts with DNAJB12 and DNAJB14; chaperones DNAJB12 and DNAJB14 promote tetramerization. Heteromultimer with KCNH6/ERG2 and KCNH7/ERG3. Interacts with ALG10B. Forms a stable complex with KCNE1 or KCNE2, and that this heteromultimerization regulates Inward rectifier potassium channel activity. Interacts with CANX. The core-glycosylated, but not the fully glycosylated form interacts with RNF207. Interacts with NDFIP1 and NDFIP2; this interaction decreases the cell membrane expression by targeting KCNH2, through interaction with NEDD4L, for the degradation through the multivesicular bodies (MVBs)-lysosomal pathway.</text>
</comment>
<sequence length="1252" mass="141947">MPVRRGHVAHQNTFLDTIIRKFEGQNRNFIIANAQVENCAIIFCNDAFCGMCGYSRAEVMQKPCTCSFLYGPHTKRPAVAQMAKALLGAEERRVEMTLYTKEGICFHCVINVVPVKNEDGLVIMFILNFELPNDTRSSSSSPSRELNRMMRIPWLSVAWRQRLRVLLSSFRLGTGIVPQPSELSSWTDLPALGHESVALDKLLSLPERQQLEGAGAGLLLWDNTENEAEEEQIIVCEMRQQTDNLMESIQGDRNVDTGSDFGERCEDKKPPLPSLCFPARVECSLKHSSSVDDIKSDQRYWQKRLQLRHSCTAGIETAEKSNPSIAPFSTDLHFLPNIQCKRPMTQSLLDTKANTFVTLPPGEIRPPSKLIDRTHHVTEKVTQVLSLGDDVLPEYKLQTPRIQKWTILHYSPFKAVWDWVILLLVIYTAIFTPYSATFLLSDQEETAMQTCGYSCSPLDVVDFIVDIMFIVDIVINFRTTYVNSNEEVVTQSSLIAVHYFKGWFLIDMVAAIPFDLLIFRSADEVLRGGGEGEPSTVSRAWRRFQETGSYSRRAGEGRRRSLNPQQDRYLLLYARRNRMSTARALQNDLQQATGVNVSDQTIRNRLHEGGLRARRPVVGPVLTAWHRRARLAFAIDHQNWQLRHWCPVLFTDESWFNMSTCARRERVWSCCGERYAACNIIQHDRFGGGSVMVWGGISLEGRTDLYRLDNGTLTAITGRYRDEILGPTVRTYAGAVGPGFLLVHDNARPHVARVCRHFLEDEGIDTIDWPSRSPDLNPIEHLWDIMFRSIRRRQVDPQPVQELIDALVQIWEEIPQDTIRRLIRSMPQSCQACTTTLIGLLKTARLLRLVRVARKLDRYSEYGAAVLFLLMCTFALIAHWLACIWYAIGNVEHSTSAGIGWLDNLGEQLGKPYNDSMVGSGPSIRDKYVTALYFTFSSLTSVGFGNVSPNTNSEKIFSICVMLIGALMYASIFGNVSAIIQRLYSGTARYHAQMIRVREFIRFHQIPNPLRQRLEEYFQHEWSYTNGIDMNAVRDTLVHAGDLISALYFISRGSIEILKGRVVVAILVALLHIRVSFSKTVNPKSLPEGVPLLSECMWMWTCQLNNGAGAEAGSDSDFYKPKRKYNRLFGNTDTLSGTESQGEQSSQEMFSSHSKALPLEKHPELASSSAICWRQKVSIDKWLEAMHQQIKRLETCMSADIRTIMQLLQRHTPVIPPSYSTLMFSTPSPPTRHVVSDPPEMLSPTTPPQKQE</sequence>
<feature type="transmembrane region" description="Helical" evidence="22">
    <location>
        <begin position="416"/>
        <end position="440"/>
    </location>
</feature>
<evidence type="ECO:0000256" key="1">
    <source>
        <dbReference type="ARBA" id="ARBA00004141"/>
    </source>
</evidence>
<evidence type="ECO:0000256" key="6">
    <source>
        <dbReference type="ARBA" id="ARBA00022692"/>
    </source>
</evidence>
<dbReference type="Gene3D" id="1.10.287.70">
    <property type="match status" value="2"/>
</dbReference>
<dbReference type="Pfam" id="PF13426">
    <property type="entry name" value="PAS_9"/>
    <property type="match status" value="1"/>
</dbReference>
<keyword evidence="13 22" id="KW-0472">Membrane</keyword>
<dbReference type="InterPro" id="IPR003938">
    <property type="entry name" value="K_chnl_volt-dep_EAG/ELK/ERG"/>
</dbReference>
<dbReference type="Proteomes" id="UP000324091">
    <property type="component" value="Chromosome 15"/>
</dbReference>
<accession>A0A5C6P3S1</accession>
<evidence type="ECO:0000256" key="3">
    <source>
        <dbReference type="ARBA" id="ARBA00022448"/>
    </source>
</evidence>
<feature type="domain" description="Cyclic nucleotide-binding" evidence="23">
    <location>
        <begin position="1035"/>
        <end position="1067"/>
    </location>
</feature>
<dbReference type="GO" id="GO:0086091">
    <property type="term" value="P:regulation of heart rate by cardiac conduction"/>
    <property type="evidence" value="ECO:0007669"/>
    <property type="project" value="TreeGrafter"/>
</dbReference>
<evidence type="ECO:0000313" key="24">
    <source>
        <dbReference type="EMBL" id="TWW73411.1"/>
    </source>
</evidence>
<evidence type="ECO:0000256" key="21">
    <source>
        <dbReference type="SAM" id="MobiDB-lite"/>
    </source>
</evidence>
<feature type="region of interest" description="Disordered" evidence="21">
    <location>
        <begin position="1225"/>
        <end position="1252"/>
    </location>
</feature>
<dbReference type="SUPFAM" id="SSF46689">
    <property type="entry name" value="Homeodomain-like"/>
    <property type="match status" value="1"/>
</dbReference>
<keyword evidence="6 22" id="KW-0812">Transmembrane</keyword>
<dbReference type="InterPro" id="IPR009057">
    <property type="entry name" value="Homeodomain-like_sf"/>
</dbReference>
<feature type="transmembrane region" description="Helical" evidence="22">
    <location>
        <begin position="864"/>
        <end position="888"/>
    </location>
</feature>
<dbReference type="GO" id="GO:0015074">
    <property type="term" value="P:DNA integration"/>
    <property type="evidence" value="ECO:0007669"/>
    <property type="project" value="InterPro"/>
</dbReference>
<dbReference type="Pfam" id="PF01498">
    <property type="entry name" value="HTH_Tnp_Tc3_2"/>
    <property type="match status" value="1"/>
</dbReference>
<dbReference type="CDD" id="cd00130">
    <property type="entry name" value="PAS"/>
    <property type="match status" value="1"/>
</dbReference>
<gene>
    <name evidence="24" type="ORF">D4764_15G0008050</name>
</gene>
<keyword evidence="5" id="KW-0633">Potassium transport</keyword>
<evidence type="ECO:0000256" key="17">
    <source>
        <dbReference type="ARBA" id="ARBA00034430"/>
    </source>
</evidence>
<evidence type="ECO:0000256" key="8">
    <source>
        <dbReference type="ARBA" id="ARBA00022882"/>
    </source>
</evidence>
<evidence type="ECO:0000256" key="10">
    <source>
        <dbReference type="ARBA" id="ARBA00022989"/>
    </source>
</evidence>
<dbReference type="GO" id="GO:0003677">
    <property type="term" value="F:DNA binding"/>
    <property type="evidence" value="ECO:0007669"/>
    <property type="project" value="InterPro"/>
</dbReference>
<feature type="region of interest" description="Disordered" evidence="21">
    <location>
        <begin position="1130"/>
        <end position="1155"/>
    </location>
</feature>
<keyword evidence="9" id="KW-0630">Potassium</keyword>
<evidence type="ECO:0000256" key="13">
    <source>
        <dbReference type="ARBA" id="ARBA00023136"/>
    </source>
</evidence>
<keyword evidence="4" id="KW-0488">Methylation</keyword>
<keyword evidence="3" id="KW-0813">Transport</keyword>
<evidence type="ECO:0000256" key="20">
    <source>
        <dbReference type="ARBA" id="ARBA00047201"/>
    </source>
</evidence>
<dbReference type="GO" id="GO:0006313">
    <property type="term" value="P:DNA transposition"/>
    <property type="evidence" value="ECO:0007669"/>
    <property type="project" value="InterPro"/>
</dbReference>
<dbReference type="FunFam" id="1.10.287.70:FF:000554">
    <property type="entry name" value="Uncharacterized protein"/>
    <property type="match status" value="1"/>
</dbReference>
<dbReference type="SUPFAM" id="SSF81324">
    <property type="entry name" value="Voltage-gated potassium channels"/>
    <property type="match status" value="2"/>
</dbReference>
<dbReference type="GO" id="GO:0005242">
    <property type="term" value="F:inward rectifier potassium channel activity"/>
    <property type="evidence" value="ECO:0007669"/>
    <property type="project" value="TreeGrafter"/>
</dbReference>
<dbReference type="PANTHER" id="PTHR10217:SF506">
    <property type="entry name" value="POTASSIUM VOLTAGE-GATED CHANNEL SUBFAMILY H MEMBER 2"/>
    <property type="match status" value="1"/>
</dbReference>
<dbReference type="InterPro" id="IPR038717">
    <property type="entry name" value="Tc1-like_DDE_dom"/>
</dbReference>
<evidence type="ECO:0000256" key="9">
    <source>
        <dbReference type="ARBA" id="ARBA00022958"/>
    </source>
</evidence>
<protein>
    <recommendedName>
        <fullName evidence="19">Voltage-gated inwardly rectifying potassium channel KCNH2</fullName>
    </recommendedName>
    <alternativeName>
        <fullName evidence="15">Ether-a-go-go-related gene potassium channel 1</fullName>
    </alternativeName>
    <alternativeName>
        <fullName evidence="20">Potassium voltage-gated channel subfamily H member 2</fullName>
    </alternativeName>
    <alternativeName>
        <fullName evidence="16">Voltage-gated potassium channel subunit Kv11.1</fullName>
    </alternativeName>
</protein>
<evidence type="ECO:0000256" key="5">
    <source>
        <dbReference type="ARBA" id="ARBA00022538"/>
    </source>
</evidence>
<evidence type="ECO:0000313" key="25">
    <source>
        <dbReference type="Proteomes" id="UP000324091"/>
    </source>
</evidence>
<dbReference type="EMBL" id="RHFK02000007">
    <property type="protein sequence ID" value="TWW73411.1"/>
    <property type="molecule type" value="Genomic_DNA"/>
</dbReference>
<dbReference type="InterPro" id="IPR002492">
    <property type="entry name" value="Transposase_Tc1-like"/>
</dbReference>
<organism evidence="24 25">
    <name type="scientific">Takifugu flavidus</name>
    <name type="common">sansaifugu</name>
    <dbReference type="NCBI Taxonomy" id="433684"/>
    <lineage>
        <taxon>Eukaryota</taxon>
        <taxon>Metazoa</taxon>
        <taxon>Chordata</taxon>
        <taxon>Craniata</taxon>
        <taxon>Vertebrata</taxon>
        <taxon>Euteleostomi</taxon>
        <taxon>Actinopterygii</taxon>
        <taxon>Neopterygii</taxon>
        <taxon>Teleostei</taxon>
        <taxon>Neoteleostei</taxon>
        <taxon>Acanthomorphata</taxon>
        <taxon>Eupercaria</taxon>
        <taxon>Tetraodontiformes</taxon>
        <taxon>Tetradontoidea</taxon>
        <taxon>Tetraodontidae</taxon>
        <taxon>Takifugu</taxon>
    </lineage>
</organism>
<keyword evidence="10 22" id="KW-1133">Transmembrane helix</keyword>
<keyword evidence="8" id="KW-0851">Voltage-gated channel</keyword>
<dbReference type="InterPro" id="IPR036397">
    <property type="entry name" value="RNaseH_sf"/>
</dbReference>
<dbReference type="GO" id="GO:0060307">
    <property type="term" value="P:regulation of ventricular cardiac muscle cell membrane repolarization"/>
    <property type="evidence" value="ECO:0007669"/>
    <property type="project" value="TreeGrafter"/>
</dbReference>
<evidence type="ECO:0000256" key="18">
    <source>
        <dbReference type="ARBA" id="ARBA00046729"/>
    </source>
</evidence>
<keyword evidence="7" id="KW-0631">Potassium channel</keyword>
<dbReference type="Gene3D" id="3.30.450.20">
    <property type="entry name" value="PAS domain"/>
    <property type="match status" value="1"/>
</dbReference>
<dbReference type="GO" id="GO:0005886">
    <property type="term" value="C:plasma membrane"/>
    <property type="evidence" value="ECO:0007669"/>
    <property type="project" value="TreeGrafter"/>
</dbReference>
<feature type="compositionally biased region" description="Low complexity" evidence="21">
    <location>
        <begin position="1136"/>
        <end position="1152"/>
    </location>
</feature>
<evidence type="ECO:0000256" key="15">
    <source>
        <dbReference type="ARBA" id="ARBA00030015"/>
    </source>
</evidence>
<dbReference type="InterPro" id="IPR005821">
    <property type="entry name" value="Ion_trans_dom"/>
</dbReference>